<dbReference type="InterPro" id="IPR023393">
    <property type="entry name" value="START-like_dom_sf"/>
</dbReference>
<feature type="domain" description="Activator of Hsp90 ATPase homologue 1/2-like C-terminal" evidence="3">
    <location>
        <begin position="15"/>
        <end position="144"/>
    </location>
</feature>
<comment type="caution">
    <text evidence="4">The sequence shown here is derived from an EMBL/GenBank/DDBJ whole genome shotgun (WGS) entry which is preliminary data.</text>
</comment>
<accession>A0ABW1CSN4</accession>
<evidence type="ECO:0000313" key="5">
    <source>
        <dbReference type="Proteomes" id="UP001596058"/>
    </source>
</evidence>
<dbReference type="Gene3D" id="3.30.530.20">
    <property type="match status" value="1"/>
</dbReference>
<evidence type="ECO:0000259" key="3">
    <source>
        <dbReference type="Pfam" id="PF08327"/>
    </source>
</evidence>
<comment type="similarity">
    <text evidence="1">Belongs to the AHA1 family.</text>
</comment>
<protein>
    <submittedName>
        <fullName evidence="4">SRPBCC domain-containing protein</fullName>
    </submittedName>
</protein>
<reference evidence="5" key="1">
    <citation type="journal article" date="2019" name="Int. J. Syst. Evol. Microbiol.">
        <title>The Global Catalogue of Microorganisms (GCM) 10K type strain sequencing project: providing services to taxonomists for standard genome sequencing and annotation.</title>
        <authorList>
            <consortium name="The Broad Institute Genomics Platform"/>
            <consortium name="The Broad Institute Genome Sequencing Center for Infectious Disease"/>
            <person name="Wu L."/>
            <person name="Ma J."/>
        </authorList>
    </citation>
    <scope>NUCLEOTIDE SEQUENCE [LARGE SCALE GENOMIC DNA]</scope>
    <source>
        <strain evidence="5">CCUG 53903</strain>
    </source>
</reference>
<name>A0ABW1CSN4_9ACTN</name>
<proteinExistence type="inferred from homology"/>
<dbReference type="EMBL" id="JBHSPA010000036">
    <property type="protein sequence ID" value="MFC5828307.1"/>
    <property type="molecule type" value="Genomic_DNA"/>
</dbReference>
<dbReference type="SUPFAM" id="SSF55961">
    <property type="entry name" value="Bet v1-like"/>
    <property type="match status" value="1"/>
</dbReference>
<dbReference type="InterPro" id="IPR013538">
    <property type="entry name" value="ASHA1/2-like_C"/>
</dbReference>
<evidence type="ECO:0000313" key="4">
    <source>
        <dbReference type="EMBL" id="MFC5828307.1"/>
    </source>
</evidence>
<evidence type="ECO:0000256" key="2">
    <source>
        <dbReference type="SAM" id="MobiDB-lite"/>
    </source>
</evidence>
<gene>
    <name evidence="4" type="ORF">ACFPZ3_30940</name>
</gene>
<keyword evidence="5" id="KW-1185">Reference proteome</keyword>
<dbReference type="Proteomes" id="UP001596058">
    <property type="component" value="Unassembled WGS sequence"/>
</dbReference>
<sequence length="211" mass="23058">MIEHATFVAQHVYGVPPVEVFSAWADPAVKARWSSGPAEWNPRLDLDFRVGGLERYHGTEVGGPAHTVQARYLDIVPSKRIVYSYDVLLDQVRILVSLATIEFARDGAGTRLIHTEQVAFFTAGDTSPFERHMTYALESLATELRGQTAAFDGTPASQRGRTAEFDEGLPTLQRGRTAAFDEGLPAPQRDQAAAFDDGMPDSRPVSGSARP</sequence>
<dbReference type="Pfam" id="PF08327">
    <property type="entry name" value="AHSA1"/>
    <property type="match status" value="1"/>
</dbReference>
<dbReference type="RefSeq" id="WP_379517811.1">
    <property type="nucleotide sequence ID" value="NZ_JBHSPA010000036.1"/>
</dbReference>
<feature type="region of interest" description="Disordered" evidence="2">
    <location>
        <begin position="151"/>
        <end position="211"/>
    </location>
</feature>
<evidence type="ECO:0000256" key="1">
    <source>
        <dbReference type="ARBA" id="ARBA00006817"/>
    </source>
</evidence>
<organism evidence="4 5">
    <name type="scientific">Nonomuraea insulae</name>
    <dbReference type="NCBI Taxonomy" id="1616787"/>
    <lineage>
        <taxon>Bacteria</taxon>
        <taxon>Bacillati</taxon>
        <taxon>Actinomycetota</taxon>
        <taxon>Actinomycetes</taxon>
        <taxon>Streptosporangiales</taxon>
        <taxon>Streptosporangiaceae</taxon>
        <taxon>Nonomuraea</taxon>
    </lineage>
</organism>